<feature type="signal peptide" evidence="7">
    <location>
        <begin position="1"/>
        <end position="23"/>
    </location>
</feature>
<dbReference type="InterPro" id="IPR001915">
    <property type="entry name" value="Peptidase_M48"/>
</dbReference>
<evidence type="ECO:0000256" key="2">
    <source>
        <dbReference type="ARBA" id="ARBA00022723"/>
    </source>
</evidence>
<dbReference type="EMBL" id="JAUKTR010000006">
    <property type="protein sequence ID" value="MDO1560374.1"/>
    <property type="molecule type" value="Genomic_DNA"/>
</dbReference>
<keyword evidence="2" id="KW-0479">Metal-binding</keyword>
<comment type="caution">
    <text evidence="9">The sequence shown here is derived from an EMBL/GenBank/DDBJ whole genome shotgun (WGS) entry which is preliminary data.</text>
</comment>
<dbReference type="PROSITE" id="PS51257">
    <property type="entry name" value="PROKAR_LIPOPROTEIN"/>
    <property type="match status" value="1"/>
</dbReference>
<dbReference type="PANTHER" id="PTHR22726:SF24">
    <property type="entry name" value="M48 FAMILY METALLOPEPTIDASE"/>
    <property type="match status" value="1"/>
</dbReference>
<dbReference type="Proteomes" id="UP001169063">
    <property type="component" value="Unassembled WGS sequence"/>
</dbReference>
<sequence length="250" mass="26539">MKPVARLVTAAALAAGLMTSACAYNEALGRNQVLIVDDSALIQASNQAWAQAMNTQTVVRDAALNARLQRVGQRIVTAAGLTDRQWQYAVFREEQPNAFVLPGGQIGVTTGLLSLAANDDQLAAVIGHEVGHVVARHTAERYSRTALTQTAIGVAQGAAGSRGQTVGQLGSVLGQYGLLLPHSRQQELEADRLGIDYMARAGYDARQAVILWQAMASRGGAAAPEFMSTHPSDSTRIANIQRILQERGLA</sequence>
<gene>
    <name evidence="9" type="ORF">Q0812_13145</name>
</gene>
<feature type="domain" description="Peptidase M48" evidence="8">
    <location>
        <begin position="64"/>
        <end position="242"/>
    </location>
</feature>
<dbReference type="CDD" id="cd07331">
    <property type="entry name" value="M48C_Oma1_like"/>
    <property type="match status" value="1"/>
</dbReference>
<comment type="cofactor">
    <cofactor evidence="6">
        <name>Zn(2+)</name>
        <dbReference type="ChEBI" id="CHEBI:29105"/>
    </cofactor>
    <text evidence="6">Binds 1 zinc ion per subunit.</text>
</comment>
<dbReference type="Pfam" id="PF01435">
    <property type="entry name" value="Peptidase_M48"/>
    <property type="match status" value="1"/>
</dbReference>
<protein>
    <submittedName>
        <fullName evidence="9">M48 family metallopeptidase</fullName>
    </submittedName>
</protein>
<evidence type="ECO:0000256" key="7">
    <source>
        <dbReference type="SAM" id="SignalP"/>
    </source>
</evidence>
<keyword evidence="1 6" id="KW-0645">Protease</keyword>
<dbReference type="PANTHER" id="PTHR22726">
    <property type="entry name" value="METALLOENDOPEPTIDASE OMA1"/>
    <property type="match status" value="1"/>
</dbReference>
<keyword evidence="4 6" id="KW-0862">Zinc</keyword>
<proteinExistence type="inferred from homology"/>
<evidence type="ECO:0000256" key="1">
    <source>
        <dbReference type="ARBA" id="ARBA00022670"/>
    </source>
</evidence>
<evidence type="ECO:0000313" key="10">
    <source>
        <dbReference type="Proteomes" id="UP001169063"/>
    </source>
</evidence>
<evidence type="ECO:0000256" key="5">
    <source>
        <dbReference type="ARBA" id="ARBA00023049"/>
    </source>
</evidence>
<comment type="similarity">
    <text evidence="6">Belongs to the peptidase M48 family.</text>
</comment>
<dbReference type="Gene3D" id="3.30.2010.10">
    <property type="entry name" value="Metalloproteases ('zincins'), catalytic domain"/>
    <property type="match status" value="1"/>
</dbReference>
<keyword evidence="5 6" id="KW-0482">Metalloprotease</keyword>
<evidence type="ECO:0000256" key="3">
    <source>
        <dbReference type="ARBA" id="ARBA00022801"/>
    </source>
</evidence>
<dbReference type="RefSeq" id="WP_302110805.1">
    <property type="nucleotide sequence ID" value="NZ_JAUKTR010000006.1"/>
</dbReference>
<accession>A0ABT8SQL3</accession>
<dbReference type="InterPro" id="IPR051156">
    <property type="entry name" value="Mito/Outer_Membr_Metalloprot"/>
</dbReference>
<keyword evidence="7" id="KW-0732">Signal</keyword>
<feature type="chain" id="PRO_5045329947" evidence="7">
    <location>
        <begin position="24"/>
        <end position="250"/>
    </location>
</feature>
<organism evidence="9 10">
    <name type="scientific">Peiella sedimenti</name>
    <dbReference type="NCBI Taxonomy" id="3061083"/>
    <lineage>
        <taxon>Bacteria</taxon>
        <taxon>Pseudomonadati</taxon>
        <taxon>Pseudomonadota</taxon>
        <taxon>Alphaproteobacteria</taxon>
        <taxon>Caulobacterales</taxon>
        <taxon>Caulobacteraceae</taxon>
        <taxon>Peiella</taxon>
    </lineage>
</organism>
<evidence type="ECO:0000259" key="8">
    <source>
        <dbReference type="Pfam" id="PF01435"/>
    </source>
</evidence>
<evidence type="ECO:0000256" key="6">
    <source>
        <dbReference type="RuleBase" id="RU003983"/>
    </source>
</evidence>
<evidence type="ECO:0000256" key="4">
    <source>
        <dbReference type="ARBA" id="ARBA00022833"/>
    </source>
</evidence>
<keyword evidence="10" id="KW-1185">Reference proteome</keyword>
<evidence type="ECO:0000313" key="9">
    <source>
        <dbReference type="EMBL" id="MDO1560374.1"/>
    </source>
</evidence>
<keyword evidence="3 6" id="KW-0378">Hydrolase</keyword>
<name>A0ABT8SQL3_9CAUL</name>
<reference evidence="9" key="1">
    <citation type="submission" date="2023-07" db="EMBL/GenBank/DDBJ databases">
        <title>Brevundimonas soil sp. nov., isolated from the soil of chemical plant.</title>
        <authorList>
            <person name="Wu N."/>
        </authorList>
    </citation>
    <scope>NUCLEOTIDE SEQUENCE</scope>
    <source>
        <strain evidence="9">XZ-24</strain>
    </source>
</reference>